<dbReference type="Pfam" id="PF02270">
    <property type="entry name" value="TFIIF_beta"/>
    <property type="match status" value="1"/>
</dbReference>
<feature type="region of interest" description="Disordered" evidence="7">
    <location>
        <begin position="310"/>
        <end position="349"/>
    </location>
</feature>
<proteinExistence type="inferred from homology"/>
<dbReference type="Pfam" id="PF17683">
    <property type="entry name" value="TFIIF_beta_N"/>
    <property type="match status" value="1"/>
</dbReference>
<evidence type="ECO:0000313" key="11">
    <source>
        <dbReference type="Proteomes" id="UP001562354"/>
    </source>
</evidence>
<comment type="subcellular location">
    <subcellularLocation>
        <location evidence="1">Nucleus</location>
    </subcellularLocation>
</comment>
<feature type="domain" description="TFIIF beta subunit HTH" evidence="8">
    <location>
        <begin position="244"/>
        <end position="307"/>
    </location>
</feature>
<dbReference type="SUPFAM" id="SSF46785">
    <property type="entry name" value="Winged helix' DNA-binding domain"/>
    <property type="match status" value="1"/>
</dbReference>
<comment type="caution">
    <text evidence="10">The sequence shown here is derived from an EMBL/GenBank/DDBJ whole genome shotgun (WGS) entry which is preliminary data.</text>
</comment>
<dbReference type="CDD" id="cd07980">
    <property type="entry name" value="TFIIF_beta"/>
    <property type="match status" value="1"/>
</dbReference>
<name>A0ABR3P5M6_9PEZI</name>
<dbReference type="InterPro" id="IPR040450">
    <property type="entry name" value="TFIIF_beta_HTH"/>
</dbReference>
<feature type="compositionally biased region" description="Acidic residues" evidence="7">
    <location>
        <begin position="20"/>
        <end position="36"/>
    </location>
</feature>
<feature type="compositionally biased region" description="Basic and acidic residues" evidence="7">
    <location>
        <begin position="310"/>
        <end position="322"/>
    </location>
</feature>
<dbReference type="Proteomes" id="UP001562354">
    <property type="component" value="Unassembled WGS sequence"/>
</dbReference>
<dbReference type="InterPro" id="IPR040504">
    <property type="entry name" value="TFIIF_beta_N"/>
</dbReference>
<evidence type="ECO:0000259" key="8">
    <source>
        <dbReference type="Pfam" id="PF02270"/>
    </source>
</evidence>
<keyword evidence="11" id="KW-1185">Reference proteome</keyword>
<evidence type="ECO:0000256" key="1">
    <source>
        <dbReference type="ARBA" id="ARBA00004123"/>
    </source>
</evidence>
<keyword evidence="6" id="KW-0539">Nucleus</keyword>
<keyword evidence="5" id="KW-0804">Transcription</keyword>
<feature type="compositionally biased region" description="Acidic residues" evidence="7">
    <location>
        <begin position="323"/>
        <end position="342"/>
    </location>
</feature>
<dbReference type="InterPro" id="IPR036390">
    <property type="entry name" value="WH_DNA-bd_sf"/>
</dbReference>
<gene>
    <name evidence="10" type="ORF">AAFC00_006152</name>
</gene>
<dbReference type="EMBL" id="JBFMKM010000014">
    <property type="protein sequence ID" value="KAL1297590.1"/>
    <property type="molecule type" value="Genomic_DNA"/>
</dbReference>
<dbReference type="PANTHER" id="PTHR10445:SF0">
    <property type="entry name" value="GENERAL TRANSCRIPTION FACTOR IIF SUBUNIT 2"/>
    <property type="match status" value="1"/>
</dbReference>
<feature type="domain" description="TFIIF beta subunit N-terminal" evidence="9">
    <location>
        <begin position="44"/>
        <end position="178"/>
    </location>
</feature>
<dbReference type="InterPro" id="IPR003196">
    <property type="entry name" value="TFIIF_beta"/>
</dbReference>
<evidence type="ECO:0008006" key="12">
    <source>
        <dbReference type="Google" id="ProtNLM"/>
    </source>
</evidence>
<dbReference type="InterPro" id="IPR036388">
    <property type="entry name" value="WH-like_DNA-bd_sf"/>
</dbReference>
<sequence>MASNGIKTEDGVSIKRDPELYEDEEDKYVDGDEDGELQIQDPPRDVWLAKLPKWLWEAWSQVADDEEFEIGKLRVYDEKHGSKVKLVLHDLPGGQHASVPKKYDITVNRSSYNNTVVFSEKDQPGFKSWRPNRVFRKEDRQANRDEAHRINKNKRYSSAIPKQVSLAGQVLNEVTVTAVENEEYRRLTDARFKAMFAPKRQTNFATGVDRSMHPSIIASNRFSAFTTAAAHGKPVKKKQTEKAVRISQEDLLDNLNQCFKEFRYWSLRALKQRLHQPEAYIKSVVEKIATLIRQGPFTMQYRLNPEYERSLGTDLQPVKEEAAVEEDFDEDDESEGEGDDFEDVKMDDA</sequence>
<evidence type="ECO:0000259" key="9">
    <source>
        <dbReference type="Pfam" id="PF17683"/>
    </source>
</evidence>
<dbReference type="InterPro" id="IPR011039">
    <property type="entry name" value="TFIIF_interaction"/>
</dbReference>
<protein>
    <recommendedName>
        <fullName evidence="12">Transcription initiation factor IIF subunit beta</fullName>
    </recommendedName>
</protein>
<dbReference type="SUPFAM" id="SSF50916">
    <property type="entry name" value="Rap30/74 interaction domains"/>
    <property type="match status" value="1"/>
</dbReference>
<comment type="similarity">
    <text evidence="2">Belongs to the TFIIF beta subunit family.</text>
</comment>
<feature type="region of interest" description="Disordered" evidence="7">
    <location>
        <begin position="1"/>
        <end position="41"/>
    </location>
</feature>
<dbReference type="Gene3D" id="1.10.10.10">
    <property type="entry name" value="Winged helix-like DNA-binding domain superfamily/Winged helix DNA-binding domain"/>
    <property type="match status" value="1"/>
</dbReference>
<keyword evidence="4" id="KW-0238">DNA-binding</keyword>
<accession>A0ABR3P5M6</accession>
<keyword evidence="3" id="KW-0805">Transcription regulation</keyword>
<dbReference type="PANTHER" id="PTHR10445">
    <property type="entry name" value="GENERAL TRANSCRIPTION FACTOR IIF SUBUNIT 2"/>
    <property type="match status" value="1"/>
</dbReference>
<evidence type="ECO:0000256" key="3">
    <source>
        <dbReference type="ARBA" id="ARBA00023015"/>
    </source>
</evidence>
<evidence type="ECO:0000256" key="6">
    <source>
        <dbReference type="ARBA" id="ARBA00023242"/>
    </source>
</evidence>
<evidence type="ECO:0000256" key="2">
    <source>
        <dbReference type="ARBA" id="ARBA00009543"/>
    </source>
</evidence>
<dbReference type="GeneID" id="95979851"/>
<reference evidence="10 11" key="1">
    <citation type="submission" date="2024-07" db="EMBL/GenBank/DDBJ databases">
        <title>Draft sequence of the Neodothiora populina.</title>
        <authorList>
            <person name="Drown D.D."/>
            <person name="Schuette U.S."/>
            <person name="Buechlein A.B."/>
            <person name="Rusch D.R."/>
            <person name="Winton L.W."/>
            <person name="Adams G.A."/>
        </authorList>
    </citation>
    <scope>NUCLEOTIDE SEQUENCE [LARGE SCALE GENOMIC DNA]</scope>
    <source>
        <strain evidence="10 11">CPC 39397</strain>
    </source>
</reference>
<organism evidence="10 11">
    <name type="scientific">Neodothiora populina</name>
    <dbReference type="NCBI Taxonomy" id="2781224"/>
    <lineage>
        <taxon>Eukaryota</taxon>
        <taxon>Fungi</taxon>
        <taxon>Dikarya</taxon>
        <taxon>Ascomycota</taxon>
        <taxon>Pezizomycotina</taxon>
        <taxon>Dothideomycetes</taxon>
        <taxon>Dothideomycetidae</taxon>
        <taxon>Dothideales</taxon>
        <taxon>Dothioraceae</taxon>
        <taxon>Neodothiora</taxon>
    </lineage>
</organism>
<dbReference type="RefSeq" id="XP_069197272.1">
    <property type="nucleotide sequence ID" value="XM_069346061.1"/>
</dbReference>
<evidence type="ECO:0000256" key="5">
    <source>
        <dbReference type="ARBA" id="ARBA00023163"/>
    </source>
</evidence>
<evidence type="ECO:0000256" key="4">
    <source>
        <dbReference type="ARBA" id="ARBA00023125"/>
    </source>
</evidence>
<feature type="compositionally biased region" description="Basic and acidic residues" evidence="7">
    <location>
        <begin position="7"/>
        <end position="19"/>
    </location>
</feature>
<evidence type="ECO:0000313" key="10">
    <source>
        <dbReference type="EMBL" id="KAL1297590.1"/>
    </source>
</evidence>
<evidence type="ECO:0000256" key="7">
    <source>
        <dbReference type="SAM" id="MobiDB-lite"/>
    </source>
</evidence>